<dbReference type="AlphaFoldDB" id="A0A0S8JMI2"/>
<evidence type="ECO:0000259" key="1">
    <source>
        <dbReference type="Pfam" id="PF00534"/>
    </source>
</evidence>
<dbReference type="Pfam" id="PF13439">
    <property type="entry name" value="Glyco_transf_4"/>
    <property type="match status" value="1"/>
</dbReference>
<feature type="domain" description="Glycosyltransferase subfamily 4-like N-terminal" evidence="2">
    <location>
        <begin position="20"/>
        <end position="178"/>
    </location>
</feature>
<dbReference type="Proteomes" id="UP000051035">
    <property type="component" value="Unassembled WGS sequence"/>
</dbReference>
<feature type="domain" description="Glycosyl transferase family 1" evidence="1">
    <location>
        <begin position="200"/>
        <end position="360"/>
    </location>
</feature>
<dbReference type="EMBL" id="LJVA01000044">
    <property type="protein sequence ID" value="KPL09997.1"/>
    <property type="molecule type" value="Genomic_DNA"/>
</dbReference>
<dbReference type="Gene3D" id="3.40.50.2000">
    <property type="entry name" value="Glycogen Phosphorylase B"/>
    <property type="match status" value="2"/>
</dbReference>
<proteinExistence type="predicted"/>
<dbReference type="PATRIC" id="fig|1703773.3.peg.1553"/>
<dbReference type="SUPFAM" id="SSF53756">
    <property type="entry name" value="UDP-Glycosyltransferase/glycogen phosphorylase"/>
    <property type="match status" value="1"/>
</dbReference>
<evidence type="ECO:0000259" key="2">
    <source>
        <dbReference type="Pfam" id="PF13439"/>
    </source>
</evidence>
<evidence type="ECO:0000313" key="3">
    <source>
        <dbReference type="EMBL" id="KPL09997.1"/>
    </source>
</evidence>
<organism evidence="3 4">
    <name type="scientific">candidate division TA06 bacterium SM1_40</name>
    <dbReference type="NCBI Taxonomy" id="1703773"/>
    <lineage>
        <taxon>Bacteria</taxon>
        <taxon>Bacteria division TA06</taxon>
    </lineage>
</organism>
<dbReference type="InterPro" id="IPR001296">
    <property type="entry name" value="Glyco_trans_1"/>
</dbReference>
<accession>A0A0S8JMI2</accession>
<sequence length="418" mass="45714">MTAPQQRPHILHLNFGTELGGTETMILHYLDHADTGSFRYSVAAFAHRGPLLQEAASRGCRTLLLGMRSERDLLGILRAVPRLHRFMRQERVALVHTYGLHTGIIGRAVARSAGARVVAGQRTADSRRPRMHSLLNRLTSRWVDLYVSNSEAGRRLLIERDGIPAARAITVRSGIDPQWGRDLGAGDRPGHRDRSFPGAEKIGEHDAVVGMIAHFRRGKLFHQLIRVGDMVLRSIPAVKFVLAGDGETRGRIERLAQETEGRSAFVFAGALADIGPLLRQLDLFVLATETEGLPVSIIEAMAVGKPVIATQVGGIPELVEDGITGLLVRPGDDHALADAILRLLRDPALARRMGEAGRRRIAESFGIESMVKRLEQIYRHVLELDRHEPGVDRRVPGVDGHVLAADRDVPGGGGSASR</sequence>
<dbReference type="PANTHER" id="PTHR12526">
    <property type="entry name" value="GLYCOSYLTRANSFERASE"/>
    <property type="match status" value="1"/>
</dbReference>
<dbReference type="GO" id="GO:0016757">
    <property type="term" value="F:glycosyltransferase activity"/>
    <property type="evidence" value="ECO:0007669"/>
    <property type="project" value="InterPro"/>
</dbReference>
<dbReference type="Pfam" id="PF00534">
    <property type="entry name" value="Glycos_transf_1"/>
    <property type="match status" value="1"/>
</dbReference>
<evidence type="ECO:0008006" key="5">
    <source>
        <dbReference type="Google" id="ProtNLM"/>
    </source>
</evidence>
<dbReference type="PANTHER" id="PTHR12526:SF630">
    <property type="entry name" value="GLYCOSYLTRANSFERASE"/>
    <property type="match status" value="1"/>
</dbReference>
<name>A0A0S8JMI2_UNCT6</name>
<reference evidence="3 4" key="1">
    <citation type="journal article" date="2015" name="Microbiome">
        <title>Genomic resolution of linkages in carbon, nitrogen, and sulfur cycling among widespread estuary sediment bacteria.</title>
        <authorList>
            <person name="Baker B.J."/>
            <person name="Lazar C.S."/>
            <person name="Teske A.P."/>
            <person name="Dick G.J."/>
        </authorList>
    </citation>
    <scope>NUCLEOTIDE SEQUENCE [LARGE SCALE GENOMIC DNA]</scope>
    <source>
        <strain evidence="3">SM1_40</strain>
    </source>
</reference>
<gene>
    <name evidence="3" type="ORF">AMJ71_04830</name>
</gene>
<dbReference type="InterPro" id="IPR028098">
    <property type="entry name" value="Glyco_trans_4-like_N"/>
</dbReference>
<protein>
    <recommendedName>
        <fullName evidence="5">Glycosyltransferase subfamily 4-like N-terminal domain-containing protein</fullName>
    </recommendedName>
</protein>
<evidence type="ECO:0000313" key="4">
    <source>
        <dbReference type="Proteomes" id="UP000051035"/>
    </source>
</evidence>
<comment type="caution">
    <text evidence="3">The sequence shown here is derived from an EMBL/GenBank/DDBJ whole genome shotgun (WGS) entry which is preliminary data.</text>
</comment>